<dbReference type="Pfam" id="PF07690">
    <property type="entry name" value="MFS_1"/>
    <property type="match status" value="1"/>
</dbReference>
<evidence type="ECO:0000256" key="3">
    <source>
        <dbReference type="ARBA" id="ARBA00022989"/>
    </source>
</evidence>
<evidence type="ECO:0000256" key="4">
    <source>
        <dbReference type="ARBA" id="ARBA00023136"/>
    </source>
</evidence>
<dbReference type="InterPro" id="IPR020846">
    <property type="entry name" value="MFS_dom"/>
</dbReference>
<evidence type="ECO:0000256" key="5">
    <source>
        <dbReference type="SAM" id="Phobius"/>
    </source>
</evidence>
<feature type="domain" description="Major facilitator superfamily (MFS) profile" evidence="6">
    <location>
        <begin position="22"/>
        <end position="399"/>
    </location>
</feature>
<sequence>MSDMVERLSKPMLVVMTNIQKARTAVFIYFLLCGSAVTIWATHIPEVEKSLSLSTATIGIIILILGAGALASMQVLGALIDRHGSAKILVGINTALGAALFLPGFATNVWTLGVSIFILGACIGGTDIAMNAHALEVEKAYQRPIFSAFHAMWSIGGVVGAAVVGLALSQNLFMGFTMTGWGVLTIAVGFLLRPWLLESKARPTSGESNSKNNRVKELGFVIFVGLVSAAGAMIEGVGIDWSALYSVEAYQVTTATAAITVIIFSAAMALVRFFIDKVVAKFSRIFVIQMGSAVAGLGVAIALLSPTIELSWIGWALTGIGIAGVVPQCMAYGSEIGPIENQGRNLAKVVGLTYAGVLGGPAIIGFIGELIGLTQALWLGVALSGFIALSAIFMVKGKQSVG</sequence>
<dbReference type="GO" id="GO:0016020">
    <property type="term" value="C:membrane"/>
    <property type="evidence" value="ECO:0007669"/>
    <property type="project" value="UniProtKB-SubCell"/>
</dbReference>
<feature type="transmembrane region" description="Helical" evidence="5">
    <location>
        <begin position="88"/>
        <end position="106"/>
    </location>
</feature>
<evidence type="ECO:0000256" key="1">
    <source>
        <dbReference type="ARBA" id="ARBA00004141"/>
    </source>
</evidence>
<evidence type="ECO:0000313" key="7">
    <source>
        <dbReference type="EMBL" id="CAB4552575.1"/>
    </source>
</evidence>
<dbReference type="PROSITE" id="PS50850">
    <property type="entry name" value="MFS"/>
    <property type="match status" value="1"/>
</dbReference>
<feature type="transmembrane region" description="Helical" evidence="5">
    <location>
        <begin position="286"/>
        <end position="306"/>
    </location>
</feature>
<feature type="transmembrane region" description="Helical" evidence="5">
    <location>
        <begin position="112"/>
        <end position="133"/>
    </location>
</feature>
<keyword evidence="4 5" id="KW-0472">Membrane</keyword>
<reference evidence="7" key="1">
    <citation type="submission" date="2020-05" db="EMBL/GenBank/DDBJ databases">
        <authorList>
            <person name="Chiriac C."/>
            <person name="Salcher M."/>
            <person name="Ghai R."/>
            <person name="Kavagutti S V."/>
        </authorList>
    </citation>
    <scope>NUCLEOTIDE SEQUENCE</scope>
</reference>
<dbReference type="InterPro" id="IPR051788">
    <property type="entry name" value="MFS_Transporter"/>
</dbReference>
<feature type="transmembrane region" description="Helical" evidence="5">
    <location>
        <begin position="145"/>
        <end position="167"/>
    </location>
</feature>
<dbReference type="AlphaFoldDB" id="A0A6J6CN60"/>
<evidence type="ECO:0000259" key="6">
    <source>
        <dbReference type="PROSITE" id="PS50850"/>
    </source>
</evidence>
<feature type="transmembrane region" description="Helical" evidence="5">
    <location>
        <begin position="376"/>
        <end position="395"/>
    </location>
</feature>
<evidence type="ECO:0000256" key="2">
    <source>
        <dbReference type="ARBA" id="ARBA00022692"/>
    </source>
</evidence>
<dbReference type="PANTHER" id="PTHR23514">
    <property type="entry name" value="BYPASS OF STOP CODON PROTEIN 6"/>
    <property type="match status" value="1"/>
</dbReference>
<dbReference type="SUPFAM" id="SSF103473">
    <property type="entry name" value="MFS general substrate transporter"/>
    <property type="match status" value="1"/>
</dbReference>
<dbReference type="CDD" id="cd17393">
    <property type="entry name" value="MFS_MosC_like"/>
    <property type="match status" value="1"/>
</dbReference>
<comment type="subcellular location">
    <subcellularLocation>
        <location evidence="1">Membrane</location>
        <topology evidence="1">Multi-pass membrane protein</topology>
    </subcellularLocation>
</comment>
<keyword evidence="3 5" id="KW-1133">Transmembrane helix</keyword>
<dbReference type="PANTHER" id="PTHR23514:SF13">
    <property type="entry name" value="INNER MEMBRANE PROTEIN YBJJ"/>
    <property type="match status" value="1"/>
</dbReference>
<feature type="transmembrane region" description="Helical" evidence="5">
    <location>
        <begin position="56"/>
        <end position="76"/>
    </location>
</feature>
<keyword evidence="2 5" id="KW-0812">Transmembrane</keyword>
<dbReference type="InterPro" id="IPR036259">
    <property type="entry name" value="MFS_trans_sf"/>
</dbReference>
<name>A0A6J6CN60_9ZZZZ</name>
<proteinExistence type="predicted"/>
<dbReference type="Gene3D" id="1.20.1250.20">
    <property type="entry name" value="MFS general substrate transporter like domains"/>
    <property type="match status" value="2"/>
</dbReference>
<dbReference type="GO" id="GO:0022857">
    <property type="term" value="F:transmembrane transporter activity"/>
    <property type="evidence" value="ECO:0007669"/>
    <property type="project" value="InterPro"/>
</dbReference>
<feature type="transmembrane region" description="Helical" evidence="5">
    <location>
        <begin position="312"/>
        <end position="333"/>
    </location>
</feature>
<feature type="transmembrane region" description="Helical" evidence="5">
    <location>
        <begin position="218"/>
        <end position="237"/>
    </location>
</feature>
<organism evidence="7">
    <name type="scientific">freshwater metagenome</name>
    <dbReference type="NCBI Taxonomy" id="449393"/>
    <lineage>
        <taxon>unclassified sequences</taxon>
        <taxon>metagenomes</taxon>
        <taxon>ecological metagenomes</taxon>
    </lineage>
</organism>
<accession>A0A6J6CN60</accession>
<gene>
    <name evidence="7" type="ORF">UFOPK1561_00391</name>
</gene>
<dbReference type="InterPro" id="IPR011701">
    <property type="entry name" value="MFS"/>
</dbReference>
<feature type="transmembrane region" description="Helical" evidence="5">
    <location>
        <begin position="345"/>
        <end position="364"/>
    </location>
</feature>
<feature type="transmembrane region" description="Helical" evidence="5">
    <location>
        <begin position="249"/>
        <end position="274"/>
    </location>
</feature>
<feature type="transmembrane region" description="Helical" evidence="5">
    <location>
        <begin position="173"/>
        <end position="197"/>
    </location>
</feature>
<feature type="transmembrane region" description="Helical" evidence="5">
    <location>
        <begin position="26"/>
        <end position="44"/>
    </location>
</feature>
<dbReference type="EMBL" id="CAEZSZ010000029">
    <property type="protein sequence ID" value="CAB4552575.1"/>
    <property type="molecule type" value="Genomic_DNA"/>
</dbReference>
<protein>
    <submittedName>
        <fullName evidence="7">Unannotated protein</fullName>
    </submittedName>
</protein>